<evidence type="ECO:0000256" key="5">
    <source>
        <dbReference type="ARBA" id="ARBA00022538"/>
    </source>
</evidence>
<feature type="transmembrane region" description="Helical" evidence="18">
    <location>
        <begin position="560"/>
        <end position="583"/>
    </location>
</feature>
<keyword evidence="14" id="KW-0406">Ion transport</keyword>
<keyword evidence="15 18" id="KW-0472">Membrane</keyword>
<evidence type="ECO:0000256" key="11">
    <source>
        <dbReference type="ARBA" id="ARBA00022958"/>
    </source>
</evidence>
<sequence>MLTALSMTLIFFILRLEMPSTSLVRRRKHRWLKILGYSTEDIIKWRKFGLITIAITVVSAHIYLQQSEDTLVGKMTGLQATSRKLLANSTSHGPEWESCDFENNHIPGLWIFSHAVCVIIVFIEDVAGATFMAGGSSAPELFTSVAGVAVKTDVGVGTIVGSAVFNLLIIIALTGALAGQVLNLDWRPLLRDSFFYAMSIACFIVFSWDAKFSHWEAAVLLCLYIAYIGLMFVNPNLMNWMSTWRGCCKSSMINPTSMEDGPETEQTGADEKNENKLRKQSLVGGHARRVSVISQISHEQEGKQFHHEKRHSISAALMSKSPPHSPSVVNQGLHLFQNVTKAHQKADSGFQSREASTHESVINSTGDVQSSPDRQKLPPLQSSPPNHNDSYQLQNLSSPPPLPPISNGNDPVNGIKQMNRPNRTSVTSQQNDIKEEISNESNENVNRENDGDDTDHEETIRCCPCSGCPKVRTYPPSCEIARTEGGCLNWLKTIGRWLLWIPSFPFLCLFSWTIPDCSKPHLQKFFLFSFFISVAWIALLSFTMVTLVGRTGCILNIDSYVMGLVIIAVGTSIPDALSSVLVARDGYGDMAVSNAIGSNVFDINLGLGLPFLIRIGIDKGDPIKLLQLDSEWNDYYDGTMKIVPHAKFD</sequence>
<dbReference type="GO" id="GO:0015293">
    <property type="term" value="F:symporter activity"/>
    <property type="evidence" value="ECO:0007669"/>
    <property type="project" value="UniProtKB-KW"/>
</dbReference>
<evidence type="ECO:0000313" key="20">
    <source>
        <dbReference type="EMBL" id="CAD5113092.1"/>
    </source>
</evidence>
<keyword evidence="13" id="KW-0915">Sodium</keyword>
<feature type="transmembrane region" description="Helical" evidence="18">
    <location>
        <begin position="526"/>
        <end position="548"/>
    </location>
</feature>
<feature type="transmembrane region" description="Helical" evidence="18">
    <location>
        <begin position="154"/>
        <end position="177"/>
    </location>
</feature>
<dbReference type="GO" id="GO:0006874">
    <property type="term" value="P:intracellular calcium ion homeostasis"/>
    <property type="evidence" value="ECO:0007669"/>
    <property type="project" value="TreeGrafter"/>
</dbReference>
<dbReference type="InterPro" id="IPR004481">
    <property type="entry name" value="K/Na/Ca-exchanger"/>
</dbReference>
<keyword evidence="12 18" id="KW-1133">Transmembrane helix</keyword>
<name>A0A7I8VCW0_9ANNE</name>
<feature type="transmembrane region" description="Helical" evidence="18">
    <location>
        <begin position="214"/>
        <end position="233"/>
    </location>
</feature>
<proteinExistence type="inferred from homology"/>
<feature type="transmembrane region" description="Helical" evidence="18">
    <location>
        <begin position="497"/>
        <end position="514"/>
    </location>
</feature>
<feature type="domain" description="Sodium/calcium exchanger membrane region" evidence="19">
    <location>
        <begin position="121"/>
        <end position="232"/>
    </location>
</feature>
<feature type="region of interest" description="Disordered" evidence="17">
    <location>
        <begin position="340"/>
        <end position="456"/>
    </location>
</feature>
<keyword evidence="21" id="KW-1185">Reference proteome</keyword>
<dbReference type="GO" id="GO:0008273">
    <property type="term" value="F:calcium, potassium:sodium antiporter activity"/>
    <property type="evidence" value="ECO:0007669"/>
    <property type="project" value="TreeGrafter"/>
</dbReference>
<keyword evidence="5" id="KW-0633">Potassium transport</keyword>
<dbReference type="AlphaFoldDB" id="A0A7I8VCW0"/>
<evidence type="ECO:0000256" key="3">
    <source>
        <dbReference type="ARBA" id="ARBA00022448"/>
    </source>
</evidence>
<evidence type="ECO:0000256" key="12">
    <source>
        <dbReference type="ARBA" id="ARBA00022989"/>
    </source>
</evidence>
<evidence type="ECO:0000256" key="17">
    <source>
        <dbReference type="SAM" id="MobiDB-lite"/>
    </source>
</evidence>
<feature type="compositionally biased region" description="Polar residues" evidence="17">
    <location>
        <begin position="419"/>
        <end position="431"/>
    </location>
</feature>
<keyword evidence="3" id="KW-0813">Transport</keyword>
<dbReference type="Gene3D" id="1.20.1420.30">
    <property type="entry name" value="NCX, central ion-binding region"/>
    <property type="match status" value="2"/>
</dbReference>
<evidence type="ECO:0000256" key="10">
    <source>
        <dbReference type="ARBA" id="ARBA00022847"/>
    </source>
</evidence>
<feature type="transmembrane region" description="Helical" evidence="18">
    <location>
        <begin position="595"/>
        <end position="617"/>
    </location>
</feature>
<dbReference type="OrthoDB" id="2127281at2759"/>
<keyword evidence="16" id="KW-0739">Sodium transport</keyword>
<gene>
    <name evidence="20" type="ORF">DGYR_LOCUS2134</name>
</gene>
<evidence type="ECO:0000256" key="13">
    <source>
        <dbReference type="ARBA" id="ARBA00023053"/>
    </source>
</evidence>
<evidence type="ECO:0000256" key="7">
    <source>
        <dbReference type="ARBA" id="ARBA00022692"/>
    </source>
</evidence>
<feature type="region of interest" description="Disordered" evidence="17">
    <location>
        <begin position="255"/>
        <end position="284"/>
    </location>
</feature>
<evidence type="ECO:0000313" key="21">
    <source>
        <dbReference type="Proteomes" id="UP000549394"/>
    </source>
</evidence>
<dbReference type="NCBIfam" id="TIGR00367">
    <property type="entry name" value="calcium/sodium antiporter"/>
    <property type="match status" value="1"/>
</dbReference>
<comment type="similarity">
    <text evidence="2">Belongs to the Ca(2+):cation antiporter (CaCA) (TC 2.A.19) family. SLC24A subfamily.</text>
</comment>
<reference evidence="20 21" key="1">
    <citation type="submission" date="2020-08" db="EMBL/GenBank/DDBJ databases">
        <authorList>
            <person name="Hejnol A."/>
        </authorList>
    </citation>
    <scope>NUCLEOTIDE SEQUENCE [LARGE SCALE GENOMIC DNA]</scope>
</reference>
<evidence type="ECO:0000256" key="6">
    <source>
        <dbReference type="ARBA" id="ARBA00022568"/>
    </source>
</evidence>
<feature type="compositionally biased region" description="Polar residues" evidence="17">
    <location>
        <begin position="383"/>
        <end position="395"/>
    </location>
</feature>
<evidence type="ECO:0000259" key="19">
    <source>
        <dbReference type="Pfam" id="PF01699"/>
    </source>
</evidence>
<evidence type="ECO:0000256" key="1">
    <source>
        <dbReference type="ARBA" id="ARBA00004141"/>
    </source>
</evidence>
<comment type="subcellular location">
    <subcellularLocation>
        <location evidence="1">Membrane</location>
        <topology evidence="1">Multi-pass membrane protein</topology>
    </subcellularLocation>
</comment>
<evidence type="ECO:0000256" key="2">
    <source>
        <dbReference type="ARBA" id="ARBA00005364"/>
    </source>
</evidence>
<feature type="transmembrane region" description="Helical" evidence="18">
    <location>
        <begin position="109"/>
        <end position="134"/>
    </location>
</feature>
<organism evidence="20 21">
    <name type="scientific">Dimorphilus gyrociliatus</name>
    <dbReference type="NCBI Taxonomy" id="2664684"/>
    <lineage>
        <taxon>Eukaryota</taxon>
        <taxon>Metazoa</taxon>
        <taxon>Spiralia</taxon>
        <taxon>Lophotrochozoa</taxon>
        <taxon>Annelida</taxon>
        <taxon>Polychaeta</taxon>
        <taxon>Polychaeta incertae sedis</taxon>
        <taxon>Dinophilidae</taxon>
        <taxon>Dimorphilus</taxon>
    </lineage>
</organism>
<evidence type="ECO:0000256" key="4">
    <source>
        <dbReference type="ARBA" id="ARBA00022449"/>
    </source>
</evidence>
<dbReference type="GO" id="GO:0005886">
    <property type="term" value="C:plasma membrane"/>
    <property type="evidence" value="ECO:0007669"/>
    <property type="project" value="TreeGrafter"/>
</dbReference>
<feature type="domain" description="Sodium/calcium exchanger membrane region" evidence="19">
    <location>
        <begin position="527"/>
        <end position="615"/>
    </location>
</feature>
<dbReference type="InterPro" id="IPR044880">
    <property type="entry name" value="NCX_ion-bd_dom_sf"/>
</dbReference>
<dbReference type="PANTHER" id="PTHR10846">
    <property type="entry name" value="SODIUM/POTASSIUM/CALCIUM EXCHANGER"/>
    <property type="match status" value="1"/>
</dbReference>
<keyword evidence="4" id="KW-0050">Antiport</keyword>
<evidence type="ECO:0000256" key="9">
    <source>
        <dbReference type="ARBA" id="ARBA00022837"/>
    </source>
</evidence>
<keyword evidence="6" id="KW-0109">Calcium transport</keyword>
<comment type="caution">
    <text evidence="20">The sequence shown here is derived from an EMBL/GenBank/DDBJ whole genome shotgun (WGS) entry which is preliminary data.</text>
</comment>
<dbReference type="Pfam" id="PF01699">
    <property type="entry name" value="Na_Ca_ex"/>
    <property type="match status" value="2"/>
</dbReference>
<dbReference type="Proteomes" id="UP000549394">
    <property type="component" value="Unassembled WGS sequence"/>
</dbReference>
<keyword evidence="8" id="KW-0732">Signal</keyword>
<feature type="transmembrane region" description="Helical" evidence="18">
    <location>
        <begin position="189"/>
        <end position="208"/>
    </location>
</feature>
<dbReference type="InterPro" id="IPR004837">
    <property type="entry name" value="NaCa_Exmemb"/>
</dbReference>
<protein>
    <submittedName>
        <fullName evidence="20">DgyrCDS2285</fullName>
    </submittedName>
</protein>
<evidence type="ECO:0000256" key="8">
    <source>
        <dbReference type="ARBA" id="ARBA00022729"/>
    </source>
</evidence>
<evidence type="ECO:0000256" key="15">
    <source>
        <dbReference type="ARBA" id="ARBA00023136"/>
    </source>
</evidence>
<dbReference type="FunFam" id="1.20.1420.30:FF:000009">
    <property type="entry name" value="sodium/potassium/calcium exchanger 5 isoform X2"/>
    <property type="match status" value="1"/>
</dbReference>
<evidence type="ECO:0000256" key="16">
    <source>
        <dbReference type="ARBA" id="ARBA00023201"/>
    </source>
</evidence>
<dbReference type="PANTHER" id="PTHR10846:SF8">
    <property type="entry name" value="INNER MEMBRANE PROTEIN YRBG"/>
    <property type="match status" value="1"/>
</dbReference>
<accession>A0A7I8VCW0</accession>
<dbReference type="GO" id="GO:0005262">
    <property type="term" value="F:calcium channel activity"/>
    <property type="evidence" value="ECO:0007669"/>
    <property type="project" value="TreeGrafter"/>
</dbReference>
<evidence type="ECO:0000256" key="18">
    <source>
        <dbReference type="SAM" id="Phobius"/>
    </source>
</evidence>
<feature type="compositionally biased region" description="Polar residues" evidence="17">
    <location>
        <begin position="349"/>
        <end position="372"/>
    </location>
</feature>
<keyword evidence="7 18" id="KW-0812">Transmembrane</keyword>
<dbReference type="EMBL" id="CAJFCJ010000003">
    <property type="protein sequence ID" value="CAD5113092.1"/>
    <property type="molecule type" value="Genomic_DNA"/>
</dbReference>
<evidence type="ECO:0000256" key="14">
    <source>
        <dbReference type="ARBA" id="ARBA00023065"/>
    </source>
</evidence>
<keyword evidence="9" id="KW-0106">Calcium</keyword>
<keyword evidence="11" id="KW-0630">Potassium</keyword>
<keyword evidence="10" id="KW-0769">Symport</keyword>